<evidence type="ECO:0000256" key="8">
    <source>
        <dbReference type="ARBA" id="ARBA00047321"/>
    </source>
</evidence>
<feature type="compositionally biased region" description="Low complexity" evidence="10">
    <location>
        <begin position="571"/>
        <end position="584"/>
    </location>
</feature>
<evidence type="ECO:0000256" key="4">
    <source>
        <dbReference type="ARBA" id="ARBA00012535"/>
    </source>
</evidence>
<keyword evidence="11" id="KW-0732">Signal</keyword>
<comment type="similarity">
    <text evidence="3">Belongs to the tryptophan 2-monooxygenase family.</text>
</comment>
<name>A0A327MXA1_PSEFL</name>
<evidence type="ECO:0000256" key="11">
    <source>
        <dbReference type="SAM" id="SignalP"/>
    </source>
</evidence>
<feature type="region of interest" description="Disordered" evidence="10">
    <location>
        <begin position="488"/>
        <end position="584"/>
    </location>
</feature>
<evidence type="ECO:0000313" key="14">
    <source>
        <dbReference type="Proteomes" id="UP000249493"/>
    </source>
</evidence>
<dbReference type="PANTHER" id="PTHR10742">
    <property type="entry name" value="FLAVIN MONOAMINE OXIDASE"/>
    <property type="match status" value="1"/>
</dbReference>
<comment type="pathway">
    <text evidence="2">Plant hormone metabolism; auxin biosynthesis.</text>
</comment>
<evidence type="ECO:0000256" key="7">
    <source>
        <dbReference type="ARBA" id="ARBA00023070"/>
    </source>
</evidence>
<feature type="binding site" evidence="9">
    <location>
        <begin position="55"/>
        <end position="56"/>
    </location>
    <ligand>
        <name>FAD</name>
        <dbReference type="ChEBI" id="CHEBI:57692"/>
    </ligand>
</feature>
<dbReference type="InterPro" id="IPR036188">
    <property type="entry name" value="FAD/NAD-bd_sf"/>
</dbReference>
<dbReference type="SUPFAM" id="SSF51905">
    <property type="entry name" value="FAD/NAD(P)-binding domain"/>
    <property type="match status" value="1"/>
</dbReference>
<evidence type="ECO:0000256" key="5">
    <source>
        <dbReference type="ARBA" id="ARBA00017871"/>
    </source>
</evidence>
<dbReference type="SUPFAM" id="SSF54373">
    <property type="entry name" value="FAD-linked reductases, C-terminal domain"/>
    <property type="match status" value="1"/>
</dbReference>
<comment type="caution">
    <text evidence="13">The sequence shown here is derived from an EMBL/GenBank/DDBJ whole genome shotgun (WGS) entry which is preliminary data.</text>
</comment>
<evidence type="ECO:0000256" key="3">
    <source>
        <dbReference type="ARBA" id="ARBA00005833"/>
    </source>
</evidence>
<comment type="cofactor">
    <cofactor evidence="1">
        <name>FAD</name>
        <dbReference type="ChEBI" id="CHEBI:57692"/>
    </cofactor>
</comment>
<reference evidence="13 14" key="1">
    <citation type="submission" date="2018-06" db="EMBL/GenBank/DDBJ databases">
        <authorList>
            <person name="Zhirakovskaya E."/>
        </authorList>
    </citation>
    <scope>NUCLEOTIDE SEQUENCE [LARGE SCALE GENOMIC DNA]</scope>
    <source>
        <strain evidence="13 14">LY3</strain>
    </source>
</reference>
<dbReference type="InterPro" id="IPR002937">
    <property type="entry name" value="Amino_oxidase"/>
</dbReference>
<evidence type="ECO:0000256" key="9">
    <source>
        <dbReference type="PIRSR" id="PIRSR601613-1"/>
    </source>
</evidence>
<dbReference type="Proteomes" id="UP000249493">
    <property type="component" value="Unassembled WGS sequence"/>
</dbReference>
<dbReference type="PANTHER" id="PTHR10742:SF410">
    <property type="entry name" value="LYSINE-SPECIFIC HISTONE DEMETHYLASE 2"/>
    <property type="match status" value="1"/>
</dbReference>
<evidence type="ECO:0000256" key="6">
    <source>
        <dbReference type="ARBA" id="ARBA00023002"/>
    </source>
</evidence>
<evidence type="ECO:0000256" key="1">
    <source>
        <dbReference type="ARBA" id="ARBA00001974"/>
    </source>
</evidence>
<dbReference type="InterPro" id="IPR001613">
    <property type="entry name" value="Flavin_amine_oxidase"/>
</dbReference>
<dbReference type="RefSeq" id="WP_111285447.1">
    <property type="nucleotide sequence ID" value="NZ_QLIN01000008.1"/>
</dbReference>
<keyword evidence="6" id="KW-0560">Oxidoreductase</keyword>
<evidence type="ECO:0000256" key="2">
    <source>
        <dbReference type="ARBA" id="ARBA00004814"/>
    </source>
</evidence>
<feature type="signal peptide" evidence="11">
    <location>
        <begin position="1"/>
        <end position="23"/>
    </location>
</feature>
<feature type="domain" description="Amine oxidase" evidence="12">
    <location>
        <begin position="35"/>
        <end position="450"/>
    </location>
</feature>
<dbReference type="EC" id="1.13.12.3" evidence="4"/>
<protein>
    <recommendedName>
        <fullName evidence="5">Tryptophan 2-monooxygenase</fullName>
        <ecNumber evidence="4">1.13.12.3</ecNumber>
    </recommendedName>
</protein>
<dbReference type="GO" id="GO:0050361">
    <property type="term" value="F:tryptophan 2-monooxygenase activity"/>
    <property type="evidence" value="ECO:0007669"/>
    <property type="project" value="UniProtKB-EC"/>
</dbReference>
<dbReference type="EMBL" id="QLIN01000008">
    <property type="protein sequence ID" value="RAI67405.1"/>
    <property type="molecule type" value="Genomic_DNA"/>
</dbReference>
<keyword evidence="7" id="KW-0073">Auxin biosynthesis</keyword>
<feature type="binding site" evidence="9">
    <location>
        <position position="241"/>
    </location>
    <ligand>
        <name>substrate</name>
    </ligand>
</feature>
<dbReference type="AlphaFoldDB" id="A0A327MXA1"/>
<feature type="compositionally biased region" description="Basic and acidic residues" evidence="10">
    <location>
        <begin position="492"/>
        <end position="501"/>
    </location>
</feature>
<dbReference type="PRINTS" id="PR00757">
    <property type="entry name" value="AMINEOXDASEF"/>
</dbReference>
<feature type="chain" id="PRO_5016290908" description="Tryptophan 2-monooxygenase" evidence="11">
    <location>
        <begin position="24"/>
        <end position="584"/>
    </location>
</feature>
<comment type="catalytic activity">
    <reaction evidence="8">
        <text>L-tryptophan + O2 = indole-3-acetamide + CO2 + H2O</text>
        <dbReference type="Rhea" id="RHEA:16165"/>
        <dbReference type="ChEBI" id="CHEBI:15377"/>
        <dbReference type="ChEBI" id="CHEBI:15379"/>
        <dbReference type="ChEBI" id="CHEBI:16031"/>
        <dbReference type="ChEBI" id="CHEBI:16526"/>
        <dbReference type="ChEBI" id="CHEBI:57912"/>
        <dbReference type="EC" id="1.13.12.3"/>
    </reaction>
</comment>
<feature type="binding site" evidence="9">
    <location>
        <position position="36"/>
    </location>
    <ligand>
        <name>FAD</name>
        <dbReference type="ChEBI" id="CHEBI:57692"/>
    </ligand>
</feature>
<feature type="compositionally biased region" description="Pro residues" evidence="10">
    <location>
        <begin position="502"/>
        <end position="530"/>
    </location>
</feature>
<dbReference type="GO" id="GO:0009851">
    <property type="term" value="P:auxin biosynthetic process"/>
    <property type="evidence" value="ECO:0007669"/>
    <property type="project" value="UniProtKB-KW"/>
</dbReference>
<dbReference type="Pfam" id="PF01593">
    <property type="entry name" value="Amino_oxidase"/>
    <property type="match status" value="1"/>
</dbReference>
<evidence type="ECO:0000259" key="12">
    <source>
        <dbReference type="Pfam" id="PF01593"/>
    </source>
</evidence>
<organism evidence="13 14">
    <name type="scientific">Pseudomonas fluorescens</name>
    <dbReference type="NCBI Taxonomy" id="294"/>
    <lineage>
        <taxon>Bacteria</taxon>
        <taxon>Pseudomonadati</taxon>
        <taxon>Pseudomonadota</taxon>
        <taxon>Gammaproteobacteria</taxon>
        <taxon>Pseudomonadales</taxon>
        <taxon>Pseudomonadaceae</taxon>
        <taxon>Pseudomonas</taxon>
    </lineage>
</organism>
<evidence type="ECO:0000313" key="13">
    <source>
        <dbReference type="EMBL" id="RAI67405.1"/>
    </source>
</evidence>
<accession>A0A327MXA1</accession>
<dbReference type="InterPro" id="IPR050281">
    <property type="entry name" value="Flavin_monoamine_oxidase"/>
</dbReference>
<dbReference type="Gene3D" id="3.50.50.60">
    <property type="entry name" value="FAD/NAD(P)-binding domain"/>
    <property type="match status" value="1"/>
</dbReference>
<proteinExistence type="inferred from homology"/>
<sequence length="584" mass="62250">MSVGWLRACALVMLGLFSVSALAKDKTAIVIGGGLSGLTAAYELQNKGWQVTLLEAKSSLGGRSGMATSEWIGNDKAQPALNKYVSNFKLSTTPAPEFVRTPGYLIDGEYFSAADLATKQPATAEALKRFDKTVDDLARSIDDPQNPAANNTLHALDQINVSSWLDKQNLPATARQLINQQIRTRYDEPSRLSLLYFAQQSRVYRGVSDRDLRASRLVGGSPVLAQALVKQLKTIKTSSPVSAIIQDKDGVTVKVDNVSYKADYAVLAVPLRALNKIQMTPALDAQHLAAIKGTNYGWRDQIMLKFKTPVWESKARMSGEIYSNAGLGMLWVEPALKGGANVVINLSGDNARVMQAFGDKQMADQVLIRLHAFYPQARGSFTGYEIRRYSTDPSTGGAYLAFGPGQISKFWRLWERPVQRVAFAGEHTDTLYPGTLEGALRTGQRAASQVEDLAAGKSFEPAKVVPAAAAAGAGAVAAKKGNFFSNLFGGSDDEKKPEPAKAPEPVAPPAPAPAPAPVVAPAPVEVPKPATPVKTEPAKKAPAKPAAKTEAKKAPAKAPVKKAEAAKKPVAKPAATPATDTKAQ</sequence>
<evidence type="ECO:0000256" key="10">
    <source>
        <dbReference type="SAM" id="MobiDB-lite"/>
    </source>
</evidence>
<gene>
    <name evidence="13" type="ORF">DOZ80_18980</name>
</gene>